<sequence>MMKKTLLVSLLLFCSMLYAQKDDNREINTEFAEKINHIFEPLEKNRVPHGLLLDYAFEFTDLAAYNGKVTDTNAVHLGIYKEIYNTLLMAQVKRDKEYMYNPEEFKSRWNNLRQLHNQTVTFTPHIVLSGLYYKYAKIAATALAKEKIRIENDQIHDVYRNGIWQNPYEVKPTFAMSAPVMKVQGLTANISLPENLFYTNQKSTVQSISANFDDGKGYQNISYDTPIQVKYDQEGMYTWRFRLRLTNGEVLEAHTKMIFKANHTMEEQQDEYDTEQIAATKSYLGVTGTASLQIIDRHGDGLQNPLIIAEGFDPAILEPESIYGINNMFQLLENINLYAGDLPNTLDLYDIIYVNWDDSFAPIQRNAYVLEEVINYVNQEKTGNNQNVVLGQSMGGLAARYALKDMENDPNQDHDTSLYVSHDAPHQGANIPLGFQYLDRHVYKQFVKSPLLENLIVGIADGAAILYDVQTMFDAYSAKQMLKNYVNNNYQVDNQVHEAWQNELNQMGYPQQTRNIALSNGNNCASPQPFNPGDQLFKVKGSVRSGWLSDLLLTVYPLANTILWTSTATITYEPGFLLGILPGSNKIKADFWARALPQSGSEQIYRGFMSYTKKVVWLFLLLYILPMKTLILPPIHFLLTIIREVNIIPR</sequence>
<comment type="caution">
    <text evidence="1">The sequence shown here is derived from an EMBL/GenBank/DDBJ whole genome shotgun (WGS) entry which is preliminary data.</text>
</comment>
<keyword evidence="2" id="KW-1185">Reference proteome</keyword>
<name>A0AC61YA13_9FLAO</name>
<organism evidence="1 2">
    <name type="scientific">Mesonia oceanica</name>
    <dbReference type="NCBI Taxonomy" id="2687242"/>
    <lineage>
        <taxon>Bacteria</taxon>
        <taxon>Pseudomonadati</taxon>
        <taxon>Bacteroidota</taxon>
        <taxon>Flavobacteriia</taxon>
        <taxon>Flavobacteriales</taxon>
        <taxon>Flavobacteriaceae</taxon>
        <taxon>Mesonia</taxon>
    </lineage>
</organism>
<gene>
    <name evidence="1" type="ORF">FVB9532_02639</name>
</gene>
<proteinExistence type="predicted"/>
<dbReference type="EMBL" id="CABVMM010000010">
    <property type="protein sequence ID" value="VVV01349.1"/>
    <property type="molecule type" value="Genomic_DNA"/>
</dbReference>
<evidence type="ECO:0000313" key="1">
    <source>
        <dbReference type="EMBL" id="VVV01349.1"/>
    </source>
</evidence>
<dbReference type="Proteomes" id="UP000356253">
    <property type="component" value="Unassembled WGS sequence"/>
</dbReference>
<accession>A0AC61YA13</accession>
<evidence type="ECO:0000313" key="2">
    <source>
        <dbReference type="Proteomes" id="UP000356253"/>
    </source>
</evidence>
<protein>
    <submittedName>
        <fullName evidence="1">Uncharacterized protein</fullName>
    </submittedName>
</protein>
<reference evidence="1" key="1">
    <citation type="submission" date="2019-09" db="EMBL/GenBank/DDBJ databases">
        <authorList>
            <person name="Rodrigo-Torres L."/>
            <person name="Arahal R. D."/>
            <person name="Lucena T."/>
        </authorList>
    </citation>
    <scope>NUCLEOTIDE SEQUENCE</scope>
    <source>
        <strain evidence="1">ISS653</strain>
    </source>
</reference>